<reference evidence="2" key="1">
    <citation type="journal article" date="2012" name="Science">
        <title>Fermentation, hydrogen, and sulfur metabolism in multiple uncultivated bacterial phyla.</title>
        <authorList>
            <person name="Wrighton K.C."/>
            <person name="Thomas B.C."/>
            <person name="Sharon I."/>
            <person name="Miller C.S."/>
            <person name="Castelle C.J."/>
            <person name="VerBerkmoes N.C."/>
            <person name="Wilkins M.J."/>
            <person name="Hettich R.L."/>
            <person name="Lipton M.S."/>
            <person name="Williams K.H."/>
            <person name="Long P.E."/>
            <person name="Banfield J.F."/>
        </authorList>
    </citation>
    <scope>NUCLEOTIDE SEQUENCE [LARGE SCALE GENOMIC DNA]</scope>
</reference>
<feature type="transmembrane region" description="Helical" evidence="1">
    <location>
        <begin position="158"/>
        <end position="177"/>
    </location>
</feature>
<dbReference type="Pfam" id="PF12679">
    <property type="entry name" value="ABC2_membrane_2"/>
    <property type="match status" value="1"/>
</dbReference>
<name>K1YY23_9BACT</name>
<feature type="transmembrane region" description="Helical" evidence="1">
    <location>
        <begin position="98"/>
        <end position="123"/>
    </location>
</feature>
<feature type="transmembrane region" description="Helical" evidence="1">
    <location>
        <begin position="130"/>
        <end position="152"/>
    </location>
</feature>
<evidence type="ECO:0008006" key="3">
    <source>
        <dbReference type="Google" id="ProtNLM"/>
    </source>
</evidence>
<keyword evidence="1" id="KW-1133">Transmembrane helix</keyword>
<dbReference type="PANTHER" id="PTHR43471:SF10">
    <property type="entry name" value="SLL1107 PROTEIN"/>
    <property type="match status" value="1"/>
</dbReference>
<feature type="transmembrane region" description="Helical" evidence="1">
    <location>
        <begin position="50"/>
        <end position="72"/>
    </location>
</feature>
<protein>
    <recommendedName>
        <fullName evidence="3">ABC transporter permease</fullName>
    </recommendedName>
</protein>
<feature type="transmembrane region" description="Helical" evidence="1">
    <location>
        <begin position="17"/>
        <end position="38"/>
    </location>
</feature>
<dbReference type="GO" id="GO:0140359">
    <property type="term" value="F:ABC-type transporter activity"/>
    <property type="evidence" value="ECO:0007669"/>
    <property type="project" value="InterPro"/>
</dbReference>
<dbReference type="PANTHER" id="PTHR43471">
    <property type="entry name" value="ABC TRANSPORTER PERMEASE"/>
    <property type="match status" value="1"/>
</dbReference>
<feature type="transmembrane region" description="Helical" evidence="1">
    <location>
        <begin position="224"/>
        <end position="246"/>
    </location>
</feature>
<evidence type="ECO:0000313" key="2">
    <source>
        <dbReference type="EMBL" id="EKD30304.1"/>
    </source>
</evidence>
<proteinExistence type="predicted"/>
<comment type="caution">
    <text evidence="2">The sequence shown here is derived from an EMBL/GenBank/DDBJ whole genome shotgun (WGS) entry which is preliminary data.</text>
</comment>
<accession>K1YY23</accession>
<dbReference type="EMBL" id="AMFJ01034094">
    <property type="protein sequence ID" value="EKD30304.1"/>
    <property type="molecule type" value="Genomic_DNA"/>
</dbReference>
<keyword evidence="1" id="KW-0472">Membrane</keyword>
<organism evidence="2">
    <name type="scientific">uncultured bacterium</name>
    <name type="common">gcode 4</name>
    <dbReference type="NCBI Taxonomy" id="1234023"/>
    <lineage>
        <taxon>Bacteria</taxon>
        <taxon>environmental samples</taxon>
    </lineage>
</organism>
<dbReference type="AlphaFoldDB" id="K1YY23"/>
<gene>
    <name evidence="2" type="ORF">ACD_78C00094G0001</name>
</gene>
<sequence length="253" mass="28391">MFNIALNTFRELARNKILYMIVFFGIALIGFSLVLASLSLGQSDKIVVDFGLAMVEIFGIISVIFIGSQLLFREIEGKTVYLILSKPVARRDFILGKFLGFAAILFFIIFIQSIISMVVFLIANTPLSMLLFASIGFIYIKLLLLFAIILFFSTFISPLLSILLVMGVYIISHSITTMTDMAIRSGNQILFYFSKILMVVFPNFEALNIKSLIGTTLVLNPSFFAINIVHALLYLAVILTFAVLIFNRKTFEN</sequence>
<keyword evidence="1" id="KW-0812">Transmembrane</keyword>
<evidence type="ECO:0000256" key="1">
    <source>
        <dbReference type="SAM" id="Phobius"/>
    </source>
</evidence>
<dbReference type="GO" id="GO:0005886">
    <property type="term" value="C:plasma membrane"/>
    <property type="evidence" value="ECO:0007669"/>
    <property type="project" value="UniProtKB-SubCell"/>
</dbReference>